<feature type="domain" description="Ig-like" evidence="30">
    <location>
        <begin position="2497"/>
        <end position="2594"/>
    </location>
</feature>
<gene>
    <name evidence="33" type="primary">HSPG2</name>
</gene>
<dbReference type="FunFam" id="2.60.40.10:FF:000349">
    <property type="entry name" value="Basement membrane-specific heparan sulfate proteoglycan core protein"/>
    <property type="match status" value="1"/>
</dbReference>
<feature type="disulfide bond" evidence="23">
    <location>
        <begin position="641"/>
        <end position="653"/>
    </location>
</feature>
<dbReference type="GO" id="GO:0005509">
    <property type="term" value="F:calcium ion binding"/>
    <property type="evidence" value="ECO:0007669"/>
    <property type="project" value="InterPro"/>
</dbReference>
<dbReference type="InterPro" id="IPR013783">
    <property type="entry name" value="Ig-like_fold"/>
</dbReference>
<evidence type="ECO:0000259" key="30">
    <source>
        <dbReference type="PROSITE" id="PS50835"/>
    </source>
</evidence>
<evidence type="ECO:0000256" key="20">
    <source>
        <dbReference type="ARBA" id="ARBA00063958"/>
    </source>
</evidence>
<feature type="disulfide bond" evidence="24">
    <location>
        <begin position="1533"/>
        <end position="1542"/>
    </location>
</feature>
<dbReference type="FunFam" id="2.10.25.10:FF:000128">
    <property type="entry name" value="laminin subunit alpha-2 isoform X1"/>
    <property type="match status" value="1"/>
</dbReference>
<feature type="disulfide bond" evidence="24">
    <location>
        <begin position="1604"/>
        <end position="1618"/>
    </location>
</feature>
<feature type="domain" description="Laminin G" evidence="27">
    <location>
        <begin position="4029"/>
        <end position="4214"/>
    </location>
</feature>
<dbReference type="GO" id="GO:0007420">
    <property type="term" value="P:brain development"/>
    <property type="evidence" value="ECO:0007669"/>
    <property type="project" value="UniProtKB-ARBA"/>
</dbReference>
<feature type="domain" description="SEA" evidence="26">
    <location>
        <begin position="436"/>
        <end position="547"/>
    </location>
</feature>
<sequence>MSVCREDAAGQSPPFHSDCSFLVGEQEGGTPQGVAWERLKPVDALSPSQMCAVEKQRDEGKEIHECLVTRVSTLCLGLGLLAVSADLPIQLLASGISTSSLRDSQGPFRGQGGRPNLAPLVMKADRGPLPGQDNQELFLGRVLGMKGMSGAGVQDRFSAVTGPRALSGDKARAGTGRMDNLRGQAGGHPGQFELLRESHWVPVTALSLVRDGRQEVLGDLPKARQLEDGSAGLPAGLVLPQSSLCTTSCVENDSWGTMEDAEGRLILEQEDAFPIWGWWFFLGNGLAKALHLGSLTVGSWQASRVARAGPLKASLEAQAQPCLFPDQQMQNPEVLGLSWLCLPLTWVVHGLQAYDGLSLPEDADTVTAGRAGWRYSDLSDDEDLLADEASGGASVAELMASTLRPAERHPPGPREPSPVRSLRFRADSDAVTSTLSPFYFRALVNFTRSIHYSPQLEDAGSEEFRKVSEAVVDTLESEYLKIPGDQVVSVVFIKELDGWVFVELDVGSEGNADGAQIQEVLSTVISSGSVASYITSPQGFQFRRLGTVPQVSRVCTEAEFACHSHNECIALEYRCDRRPDCRDMSDELNCEEPVPELSSVPPALAETRPLAPQPEATTPQQLPGMPTPQLLVPSPGRPLPCGPHEATCHSGHCIPKDYICDGQEDCKDGSDELDCGPAPPCEPNEFPCGNGHCALKLWHCDGDFDCEDRTDEADCPAKRPEDVCGPTQFRCVSTNTCIPASFHCDEESDCPDRSDEFGCMPPQVVTPPQESLQASRGQTVTFTCVAIGVPTPIINWRLNWGHIPSHPRVTVTSEGGRGTLTIRDVKEADQGAYTCEAMNARGMVFGIPDGVLELIPKRGPCPDGHFYLEHSASCLPCFCFGVTSVCQSSRRFRDQIRLRFDRPDDFKGVNVTMPAQPGMPPLSSTQLQIDPALQEFQLVDLSRRFLVHDSFWTLPEQFLGNKVDSYGGSLRYKVRYELARGMLEPVQRPDVVLVGAGYRLLSRGHVPTQPGTLNQRQVQFSEEHWVHESGRPVQRAEMLQVLQSLEAVLIQTVYNAKMASVGLSDIAMDTTVTHATSHGQAHSVEECRCPIGYSGLSCESCDAHFTRVPGGPYLGTCSGCNCNGHASSCDPVYGHCLNCQHNTEGPQCNKCKAGFFGDATKATATACRPCPCPYIDASRRFSDTCFLDTDGQATCDACAPGYTGRRCESCAPGYEGNPIQPGGKCRSTNQEIVRCDERGSMGTSGEVCRCKNNVVGRLCNECAAGSFHLNARNPDGCLKCFCMGVSRQCTSSSWSRAQVHGASEEPGQFSLTNAAGTHTTSEGISSPAPGELVSSFHSLLAGPYFWSLPSRFRGDKVTSYGGELRFTVTQRPQPGSTPLHGQPLVVLQGNGIVLEHHTSQEPSPGQPSTFTVPFREQAWQRPDGQPATREHLLMALAGIDTLLIQASFSQRPAESRVSGISMDVAVPEDTGQDPALEVEQCTCPPGYRGPSCQDCDTGYTRMPSGLYLGTCERCSCHGHTEVCEPETGACQGCQHHTEGPQCEQCQPGYYGDAQRGTPQDCQPCPCYGAPAGSQATHTCFLDTDGHPTCDACSPGHSGRHCERCAPGYYGNPSQGQPCRRDGQLPEPIGCGCDPQGSISSQCDASGQCHCKAQVEGLTCSHCRPHHFFLSASNPDGCLPCFCMGVTQQCTSSSYARRLISTRFAPGDFQGFALVNPQRNSRLTGGFSVEPVSEGSQLSFGNFAQLGHESFYWQLPEVYQGDKVAAYGGKLRYTLSYTAGPQGSPLSDPDVQITGNNIMLVASQPVLQGSERKSFEIVFREEFWRRPDGQPATREHLLMALADLDELLVRATFSSMPLAASISSVSLEVAQPRPSEGPRALEVEECRCPPGYVGLSCQDCAPGYTRTGSGLYLGHCELCECNGHSDLCHPETGACSQCQHNAAGEFCELCAPGYYGDATAGTPEDCQPCACPLTNPENTFSRTCESLGAGGYHCTACEPGYTGQYCEQCAPGYVGNPNVRGGRCLPQADATPLVVQVHPARSIVPQSGSHSLRCQVTGSPPHYFYWSREDGRPMPSSTQQRHQGSELHFPSVQPSDAGVYICTCRNLHHANSSRAELLVTEAPSKPITVTVEEQRSQSVRPGADVTFICTAKSKSPAYTLVWTRLHNGKLPARAMDFNGILTIRNVQPSDAGTYVCTGSNMFAMDQGTATLHVQASGTPSAPVVSIHPPQLTVQPGQLAEFRCSATGNPTPTLEWTGGPGGQLPQKAQFHGGILRLPAVEPSDQAQYLCRAHNSAGQHVGRAVLHVHGGSGPRVQVSPERTQVHEGRTVRLYCRAAGVPSATITWRKEGGSLPPQARSERTDIATLLIPAITAADAGFYLCVATSPAGTAQARIQVVVLPASGASSPPVRIESSSPSVTEGQTLDLNCVVAGLAHTSVTWYKRGGSLPPHSQVRGSRLRLSQVSPADSGEYVCRVENESGPKEASIIISVLHSTHSGPSYTPVPGGGPLGSSQLIRIESSSSHVAEGQTLDLNCVVPGQAHAQVTWHRRGGSLPARHQTHGSLLRLHQVSPADSGEYVCRVVLGSGPLETSVLVNIKASGSPAGSIPAPGPVPPVRIESTSPTVAEGQTLDLSCVVAGQAHAQVTWYKRGGSLPARHQVRGSRLYIFQASPADAGEYVCRASNGLEASITVTVTRTQGANFAYPPAGSQPIRIESSSSHVAEGQTLDLNCVVPGQAHAQVTWHKRGGSLPARHQTHGSLLRLHQVSPVDSGEYVCRVVGGSVPLEASVLVTIEPAGSVPALGVTPPVRIESSSSHVAEGQTLDLNCLVAGQTHTQVTWHKRGGRLPARHQVHGSRLRLPQVTPADSGEYVCRVVSSSGTQEASVLVTIQQHLGPSHPQGVVYPVRIESSSASLANGHVLDLNCLVASQAPHTITWYKRGGSLPSRHQIVGSRLRIPQVTPADSGEYVCHVSNGGGSQETSLVVTIEGSGPSHVPSVSPPIRIESSSPTVVEGQTLDLNCVVARQPQATITWYKRGGSLPAQHQAHGSRLRLNHMSVADSGEYVCRANNNIDAQEASIVVSVSPRAGSPSAPGGAVPIRIESSSSRVAEGQTVDLNCVVPGQAHAQVTWHKRGGSLPTHHQAHGSRLRLYQVSPADSGEYVCHVMSGSGSLEASVLVNIEAYGSSAVPVPAPGGAPPIRIETSSSHVAEGQTLDLNCVVPGQAHAQVTWHRRGGSLPARHQVHGPLLRLNQVSPADSGEYSCQVTSNSGTLEASVLVTVEASSPGPIPAPGLAQPIYIEASSSHVAEGQTLDLNCVVPGQAHARVTWYKRGGRLPTQHQTHGSRLRLHHVSPADSGEYVCRVAGGSGPEQEASFTVTVPPSAGSSYRLRSPVISIDPPSSTVQQGQDASFKCLIHDGAAPISLEWRTRSQELEDNVHISPNGSIITIVGTRPSNHGAYRCVASNTYGVAQSVVNLSVHGPPTVSVLPEGPVRVKVGKSVTLECVSAGEPRSSARWTRIGAPTNVEQRMYGVVDSHTVLQISSAKPSDAGIYICLAQNALGTAQKRVEVIVDTGAMAPGAPQVQVEEAELTVEAGHTATLRCSATGSPTPTIHWSKLRSPLPWQHRLEGDTLIIPRVAQQDSGQYICNATSPAGHAEATVALHVESPPYATTVPEHASVRAGETVQLQCLAHGTPPLTFQWSRVGGSLPGRVTTRNEMLRFEPAAPEDSGRYRCRVTNKVGSAEAFAQVLVQGPSGSVPATAIPAGPTPIIQVTPQLETKSIGASVEFHCAVPTDRGTQLRWIKEGGQLPPGHSVQDGVLRIQNLDQSCQGTYVCQAHGPWGQAQASAQLVVQALPSVLINIRTSVQTVVVGHAVEFECLALGDPKPQVTWSKVGGRLRPGIVQSGGIVRIAHVELTDAGQYRCTATNAAGTTQSHVLLLVQALPQISTPPEVRVPAGSAAAFPCMASGYPTPDITWSKLDGNLPPDSRLENNMLLLPSVRPQDAGTYVCTATNRQGKVKAFAHLQVPERVVPYFTQTPHSFLPLPTIKDAYRKFEIKITFRPDSADGMLLYNGQKRIPGSPTNLANRQPDFISFGLVGGRPEFRFDAGSGMATIRHPTPLALGQFHTVTLLRSLTQGSLIVGSLAPVNGTSQGKFQGLDLNEELYLGGYPDYGAIPKAGLSSGFVGCVRELCIQGEEIVFHDLNLTAHGISHCPTCRDRPCQNGGQCQDSESSSYVCICPAGFTGSRCEHSQALHCHPEACGPDATCVNRPDGRGYTCRCHLGRSGVRCEEGVTVTTPSMSGTGSYLALPALTNTHHELRLDVEFKPLAPDGILVFSGGKSGPVEDFVSLAMVGGHLEFRYELGSGLAVLRSPEPLALGHWHRVSAERLNKDGSLRVNSRAPVLRSSPGKSQGLNLHTVLYLGGVEPSVRLPPAANVSAHFHGCMGEVSVNGKRLDLTYSFLSSRGVGQCYTSSPCERQPCRHGGTCMPAGEYEFQCLCAGGFKGDLCEHEESPCQLHEPCLHGGTCQGTRCLCPPGFSGPRCQQGSGQGTAESEWHLEGSGGSDAPGQYGAYFHDDGFLALPGRIFSRSLPEVPETIELEVRTRTANGLLLWQGVDVGEAGRGKDFISLGLQDGHLVFSYQLGSGEAHLVSEDPIDDGEWHRVTTLREGRRGSIQVDGEELVSGQSPGPNVAVNTKGSIYIGGAPDVTTLTGGRFSSGITGCIKNLVLHSARPGAPPPQPLDLQHRAQAGANTRPCSS</sequence>
<dbReference type="SUPFAM" id="SSF57424">
    <property type="entry name" value="LDL receptor-like module"/>
    <property type="match status" value="4"/>
</dbReference>
<dbReference type="CDD" id="cd00055">
    <property type="entry name" value="EGF_Lam"/>
    <property type="match status" value="8"/>
</dbReference>
<dbReference type="FunFam" id="4.10.400.10:FF:000058">
    <property type="entry name" value="Basement membrane-specific heparan sulfate proteoglycan core protein"/>
    <property type="match status" value="1"/>
</dbReference>
<comment type="caution">
    <text evidence="22">Lacks conserved residue(s) required for the propagation of feature annotation.</text>
</comment>
<dbReference type="FunFam" id="2.60.40.10:FF:000884">
    <property type="entry name" value="Basement membrane-specific heparan sulfate proteoglycan core protein"/>
    <property type="match status" value="1"/>
</dbReference>
<keyword evidence="2" id="KW-0964">Secreted</keyword>
<keyword evidence="8" id="KW-0677">Repeat</keyword>
<feature type="domain" description="EGF-like" evidence="28">
    <location>
        <begin position="4470"/>
        <end position="4507"/>
    </location>
</feature>
<evidence type="ECO:0000256" key="21">
    <source>
        <dbReference type="ARBA" id="ARBA00071089"/>
    </source>
</evidence>
<dbReference type="SMART" id="SM00409">
    <property type="entry name" value="IG"/>
    <property type="match status" value="22"/>
</dbReference>
<comment type="function">
    <text evidence="19">Integral component of basement membranes. Component of the glomerular basement membrane (GBM), responsible for the fixed negative electrostatic membrane charge, and which provides a barrier which is both size- and charge-selective. It serves as an attachment substrate for cells. Plays essential roles in vascularization. Critical for normal heart development and for regulating the vascular response to injury. Also required for avascular cartilage development.</text>
</comment>
<feature type="domain" description="Laminin G" evidence="27">
    <location>
        <begin position="4567"/>
        <end position="4755"/>
    </location>
</feature>
<feature type="domain" description="Ig-like" evidence="30">
    <location>
        <begin position="2311"/>
        <end position="2394"/>
    </location>
</feature>
<dbReference type="Gene3D" id="2.170.300.10">
    <property type="entry name" value="Tie2 ligand-binding domain superfamily"/>
    <property type="match status" value="1"/>
</dbReference>
<feature type="disulfide bond" evidence="22">
    <location>
        <begin position="4278"/>
        <end position="4287"/>
    </location>
</feature>
<dbReference type="SMART" id="SM00282">
    <property type="entry name" value="LamG"/>
    <property type="match status" value="3"/>
</dbReference>
<evidence type="ECO:0000256" key="3">
    <source>
        <dbReference type="ARBA" id="ARBA00022530"/>
    </source>
</evidence>
<reference evidence="33" key="2">
    <citation type="submission" date="2025-08" db="UniProtKB">
        <authorList>
            <consortium name="RefSeq"/>
        </authorList>
    </citation>
    <scope>IDENTIFICATION</scope>
    <source>
        <tissue evidence="33">Blood</tissue>
    </source>
</reference>
<comment type="function">
    <text evidence="17">Anti-angiogenic and anti-tumor peptide that inhibits endothelial cell migration, collagen-induced endothelial tube morphogenesis and blood vessel growth in the chorioallantoic membrane. Blocks endothelial cell adhesion to fibronectin and type I collagen. Anti-tumor agent in neovascularization. Interaction with its ligand, integrin alpha2/beta1, is required for the anti-angiogenic properties. Evokes a reduction in phosphorylation of receptor tyrosine kinases via alpha2/beta1 integrin-mediated activation of the tyrosine phosphatase, PTPN6.</text>
</comment>
<dbReference type="Proteomes" id="UP000286641">
    <property type="component" value="Unplaced"/>
</dbReference>
<evidence type="ECO:0000259" key="26">
    <source>
        <dbReference type="PROSITE" id="PS50024"/>
    </source>
</evidence>
<dbReference type="InterPro" id="IPR013320">
    <property type="entry name" value="ConA-like_dom_sf"/>
</dbReference>
<feature type="domain" description="Ig-like" evidence="30">
    <location>
        <begin position="762"/>
        <end position="839"/>
    </location>
</feature>
<dbReference type="SMART" id="SM00281">
    <property type="entry name" value="LamB"/>
    <property type="match status" value="3"/>
</dbReference>
<dbReference type="FunFam" id="2.60.120.200:FF:000076">
    <property type="entry name" value="basement membrane-specific heparan sulfate proteoglycan core protein-like"/>
    <property type="match status" value="1"/>
</dbReference>
<dbReference type="FunFam" id="2.60.40.10:FF:001022">
    <property type="entry name" value="Basement membrane-specific heparan sulfate proteoglycan core protein"/>
    <property type="match status" value="1"/>
</dbReference>
<dbReference type="Pfam" id="PF00008">
    <property type="entry name" value="EGF"/>
    <property type="match status" value="1"/>
</dbReference>
<dbReference type="Pfam" id="PF13927">
    <property type="entry name" value="Ig_3"/>
    <property type="match status" value="14"/>
</dbReference>
<keyword evidence="14" id="KW-0357">Heparan sulfate</keyword>
<dbReference type="FunFam" id="4.10.400.10:FF:000127">
    <property type="entry name" value="basement membrane-specific heparan sulfate proteoglycan core protein"/>
    <property type="match status" value="1"/>
</dbReference>
<feature type="domain" description="Ig-like" evidence="30">
    <location>
        <begin position="3942"/>
        <end position="4023"/>
    </location>
</feature>
<dbReference type="InterPro" id="IPR000742">
    <property type="entry name" value="EGF"/>
</dbReference>
<feature type="disulfide bond" evidence="23">
    <location>
        <begin position="700"/>
        <end position="715"/>
    </location>
</feature>
<dbReference type="InterPro" id="IPR013106">
    <property type="entry name" value="Ig_V-set"/>
</dbReference>
<dbReference type="PRINTS" id="PR00261">
    <property type="entry name" value="LDLRECEPTOR"/>
</dbReference>
<dbReference type="PROSITE" id="PS01248">
    <property type="entry name" value="EGF_LAM_1"/>
    <property type="match status" value="7"/>
</dbReference>
<dbReference type="FunFam" id="2.60.120.200:FF:000101">
    <property type="entry name" value="basement membrane-specific heparan sulfate proteoglycan core protein-like"/>
    <property type="match status" value="1"/>
</dbReference>
<dbReference type="FunFam" id="2.10.25.10:FF:000106">
    <property type="entry name" value="Heparan sulfate proteoglycan 2"/>
    <property type="match status" value="3"/>
</dbReference>
<dbReference type="PROSITE" id="PS01209">
    <property type="entry name" value="LDLRA_1"/>
    <property type="match status" value="3"/>
</dbReference>
<feature type="domain" description="Ig-like" evidence="30">
    <location>
        <begin position="3288"/>
        <end position="3373"/>
    </location>
</feature>
<feature type="disulfide bond" evidence="23">
    <location>
        <begin position="660"/>
        <end position="675"/>
    </location>
</feature>
<dbReference type="FunFam" id="2.60.120.200:FF:000072">
    <property type="entry name" value="basement membrane-specific heparan sulfate proteoglycan core protein-like"/>
    <property type="match status" value="1"/>
</dbReference>
<dbReference type="RefSeq" id="XP_025711740.1">
    <property type="nucleotide sequence ID" value="XM_025855955.1"/>
</dbReference>
<feature type="domain" description="Ig-like" evidence="30">
    <location>
        <begin position="2406"/>
        <end position="2488"/>
    </location>
</feature>
<comment type="subcellular location">
    <subcellularLocation>
        <location evidence="1">Secreted</location>
        <location evidence="1">Extracellular space</location>
        <location evidence="1">Extracellular matrix</location>
        <location evidence="1">Basement membrane</location>
    </subcellularLocation>
</comment>
<evidence type="ECO:0000259" key="27">
    <source>
        <dbReference type="PROSITE" id="PS50025"/>
    </source>
</evidence>
<keyword evidence="16" id="KW-0393">Immunoglobulin domain</keyword>
<accession>A0A3Q7MWX0</accession>
<dbReference type="SMART" id="SM00406">
    <property type="entry name" value="IGv"/>
    <property type="match status" value="8"/>
</dbReference>
<dbReference type="GO" id="GO:0001525">
    <property type="term" value="P:angiogenesis"/>
    <property type="evidence" value="ECO:0007669"/>
    <property type="project" value="UniProtKB-KW"/>
</dbReference>
<feature type="domain" description="Laminin EGF-like" evidence="29">
    <location>
        <begin position="1630"/>
        <end position="1679"/>
    </location>
</feature>
<feature type="disulfide bond" evidence="23">
    <location>
        <begin position="648"/>
        <end position="666"/>
    </location>
</feature>
<evidence type="ECO:0000313" key="32">
    <source>
        <dbReference type="Proteomes" id="UP000286641"/>
    </source>
</evidence>
<dbReference type="FunFam" id="2.10.25.10:FF:000298">
    <property type="entry name" value="basement membrane-specific heparan sulfate proteoglycan core protein"/>
    <property type="match status" value="1"/>
</dbReference>
<evidence type="ECO:0000256" key="18">
    <source>
        <dbReference type="ARBA" id="ARBA00058618"/>
    </source>
</evidence>
<evidence type="ECO:0000256" key="12">
    <source>
        <dbReference type="ARBA" id="ARBA00023157"/>
    </source>
</evidence>
<feature type="domain" description="EGF-like" evidence="28">
    <location>
        <begin position="4509"/>
        <end position="4542"/>
    </location>
</feature>
<dbReference type="SUPFAM" id="SSF49899">
    <property type="entry name" value="Concanavalin A-like lectins/glucanases"/>
    <property type="match status" value="3"/>
</dbReference>
<dbReference type="Pfam" id="PF00052">
    <property type="entry name" value="Laminin_B"/>
    <property type="match status" value="3"/>
</dbReference>
<feature type="domain" description="Ig-like" evidence="30">
    <location>
        <begin position="3578"/>
        <end position="3658"/>
    </location>
</feature>
<evidence type="ECO:0000256" key="7">
    <source>
        <dbReference type="ARBA" id="ARBA00022729"/>
    </source>
</evidence>
<proteinExistence type="predicted"/>
<organism evidence="32 33">
    <name type="scientific">Callorhinus ursinus</name>
    <name type="common">Northern fur seal</name>
    <dbReference type="NCBI Taxonomy" id="34884"/>
    <lineage>
        <taxon>Eukaryota</taxon>
        <taxon>Metazoa</taxon>
        <taxon>Chordata</taxon>
        <taxon>Craniata</taxon>
        <taxon>Vertebrata</taxon>
        <taxon>Euteleostomi</taxon>
        <taxon>Mammalia</taxon>
        <taxon>Eutheria</taxon>
        <taxon>Laurasiatheria</taxon>
        <taxon>Carnivora</taxon>
        <taxon>Caniformia</taxon>
        <taxon>Pinnipedia</taxon>
        <taxon>Otariidae</taxon>
        <taxon>Callorhinus</taxon>
    </lineage>
</organism>
<keyword evidence="5" id="KW-0037">Angiogenesis</keyword>
<feature type="disulfide bond" evidence="23">
    <location>
        <begin position="688"/>
        <end position="706"/>
    </location>
</feature>
<feature type="domain" description="Ig-like" evidence="30">
    <location>
        <begin position="3194"/>
        <end position="3276"/>
    </location>
</feature>
<dbReference type="CDD" id="cd00054">
    <property type="entry name" value="EGF_CA"/>
    <property type="match status" value="3"/>
</dbReference>
<keyword evidence="6" id="KW-0479">Metal-binding</keyword>
<feature type="domain" description="Ig-like" evidence="30">
    <location>
        <begin position="2703"/>
        <end position="2790"/>
    </location>
</feature>
<dbReference type="GO" id="GO:0030154">
    <property type="term" value="P:cell differentiation"/>
    <property type="evidence" value="ECO:0007669"/>
    <property type="project" value="UniProtKB-ARBA"/>
</dbReference>
<dbReference type="SMART" id="SM00192">
    <property type="entry name" value="LDLa"/>
    <property type="match status" value="4"/>
</dbReference>
<dbReference type="GO" id="GO:0005604">
    <property type="term" value="C:basement membrane"/>
    <property type="evidence" value="ECO:0007669"/>
    <property type="project" value="UniProtKB-SubCell"/>
</dbReference>
<evidence type="ECO:0000256" key="5">
    <source>
        <dbReference type="ARBA" id="ARBA00022657"/>
    </source>
</evidence>
<evidence type="ECO:0000256" key="17">
    <source>
        <dbReference type="ARBA" id="ARBA00053711"/>
    </source>
</evidence>
<dbReference type="CDD" id="cd05754">
    <property type="entry name" value="IgI_Perlecan_like"/>
    <property type="match status" value="1"/>
</dbReference>
<dbReference type="InterPro" id="IPR023415">
    <property type="entry name" value="LDLR_class-A_CS"/>
</dbReference>
<dbReference type="InterPro" id="IPR002172">
    <property type="entry name" value="LDrepeatLR_classA_rpt"/>
</dbReference>
<evidence type="ECO:0000256" key="16">
    <source>
        <dbReference type="ARBA" id="ARBA00023319"/>
    </source>
</evidence>
<dbReference type="CDD" id="cd00096">
    <property type="entry name" value="Ig"/>
    <property type="match status" value="8"/>
</dbReference>
<feature type="disulfide bond" evidence="24">
    <location>
        <begin position="1630"/>
        <end position="1642"/>
    </location>
</feature>
<dbReference type="SMART" id="SM00179">
    <property type="entry name" value="EGF_CA"/>
    <property type="match status" value="4"/>
</dbReference>
<reference key="1">
    <citation type="submission" date="2019-01" db="UniProtKB">
        <authorList>
            <consortium name="RefSeq"/>
        </authorList>
    </citation>
    <scope>IDENTIFICATION</scope>
</reference>
<dbReference type="FunFam" id="4.10.400.10:FF:000093">
    <property type="entry name" value="Basement membrane-specific heparan sulfate proteoglycan core protein"/>
    <property type="match status" value="1"/>
</dbReference>
<feature type="domain" description="Ig-like" evidence="30">
    <location>
        <begin position="2997"/>
        <end position="3079"/>
    </location>
</feature>
<dbReference type="FunFam" id="2.170.300.10:FF:000012">
    <property type="entry name" value="Heparan sulfate proteoglycan 2"/>
    <property type="match status" value="1"/>
</dbReference>
<dbReference type="FunFam" id="2.60.40.10:FF:001104">
    <property type="entry name" value="Heparan sulfate proteoglycan 2"/>
    <property type="match status" value="1"/>
</dbReference>
<dbReference type="InterPro" id="IPR000082">
    <property type="entry name" value="SEA_dom"/>
</dbReference>
<evidence type="ECO:0000256" key="23">
    <source>
        <dbReference type="PROSITE-ProRule" id="PRU00124"/>
    </source>
</evidence>
<dbReference type="SMART" id="SM00181">
    <property type="entry name" value="EGF"/>
    <property type="match status" value="11"/>
</dbReference>
<feature type="domain" description="Laminin EGF-like" evidence="29">
    <location>
        <begin position="1918"/>
        <end position="1967"/>
    </location>
</feature>
<dbReference type="Pfam" id="PF00053">
    <property type="entry name" value="EGF_laminin"/>
    <property type="match status" value="6"/>
</dbReference>
<feature type="disulfide bond" evidence="22">
    <location>
        <begin position="4497"/>
        <end position="4506"/>
    </location>
</feature>
<dbReference type="InterPro" id="IPR002049">
    <property type="entry name" value="LE_dom"/>
</dbReference>
<evidence type="ECO:0000256" key="11">
    <source>
        <dbReference type="ARBA" id="ARBA00022974"/>
    </source>
</evidence>
<dbReference type="InterPro" id="IPR051170">
    <property type="entry name" value="Neural/epithelial_adhesion"/>
</dbReference>
<feature type="domain" description="Laminin G" evidence="27">
    <location>
        <begin position="4294"/>
        <end position="4474"/>
    </location>
</feature>
<dbReference type="PROSITE" id="PS50068">
    <property type="entry name" value="LDLRA_2"/>
    <property type="match status" value="4"/>
</dbReference>
<dbReference type="FunFam" id="2.10.25.10:FF:000387">
    <property type="entry name" value="basement membrane-specific heparan sulfate proteoglycan core protein-like"/>
    <property type="match status" value="1"/>
</dbReference>
<dbReference type="Pfam" id="PF24973">
    <property type="entry name" value="EGF_LMN_ATRN"/>
    <property type="match status" value="3"/>
</dbReference>
<keyword evidence="12 22" id="KW-1015">Disulfide bond</keyword>
<evidence type="ECO:0000256" key="2">
    <source>
        <dbReference type="ARBA" id="ARBA00022525"/>
    </source>
</evidence>
<name>A0A3Q7MWX0_CALUR</name>
<dbReference type="SMART" id="SM00200">
    <property type="entry name" value="SEA"/>
    <property type="match status" value="1"/>
</dbReference>
<protein>
    <recommendedName>
        <fullName evidence="21">Basement membrane-specific heparan sulfate proteoglycan core protein</fullName>
    </recommendedName>
</protein>
<evidence type="ECO:0000259" key="29">
    <source>
        <dbReference type="PROSITE" id="PS50027"/>
    </source>
</evidence>
<comment type="subunit">
    <text evidence="20">Has a strong tendency to aggregate in dimers or stellate structures. Interacts with other basement membrane components such as laminin, prolargin and collagen type IV. Interacts with COL13A1. Interacts with FGFBP1. Interacts with VWA1. Interacts (via C-terminus) with ECM1 (via C-terminus). Interacts with SVEP1.</text>
</comment>
<dbReference type="FunFam" id="2.10.25.10:FF:000416">
    <property type="entry name" value="Heparan sulfate proteoglycan 2"/>
    <property type="match status" value="1"/>
</dbReference>
<keyword evidence="4 22" id="KW-0245">EGF-like domain</keyword>
<dbReference type="PANTHER" id="PTHR12231:SF267">
    <property type="entry name" value="BASEMENT MEMBRANE-SPECIFIC HEPARAN SULFATE PROTEOGLYCAN CORE PROTEIN"/>
    <property type="match status" value="1"/>
</dbReference>
<feature type="disulfide bond" evidence="24">
    <location>
        <begin position="1650"/>
        <end position="1659"/>
    </location>
</feature>
<feature type="domain" description="Ig-like" evidence="30">
    <location>
        <begin position="2896"/>
        <end position="2983"/>
    </location>
</feature>
<evidence type="ECO:0000256" key="6">
    <source>
        <dbReference type="ARBA" id="ARBA00022723"/>
    </source>
</evidence>
<feature type="domain" description="EGF-like" evidence="28">
    <location>
        <begin position="4250"/>
        <end position="4288"/>
    </location>
</feature>
<feature type="disulfide bond" evidence="22">
    <location>
        <begin position="4259"/>
        <end position="4276"/>
    </location>
</feature>
<dbReference type="PROSITE" id="PS00022">
    <property type="entry name" value="EGF_1"/>
    <property type="match status" value="4"/>
</dbReference>
<dbReference type="FunFam" id="2.60.40.10:FF:000666">
    <property type="entry name" value="basement membrane-specific heparan sulfate proteoglycan core protein-like"/>
    <property type="match status" value="1"/>
</dbReference>
<feature type="domain" description="Ig-like" evidence="30">
    <location>
        <begin position="2804"/>
        <end position="2886"/>
    </location>
</feature>
<feature type="domain" description="Ig-like" evidence="30">
    <location>
        <begin position="3766"/>
        <end position="3850"/>
    </location>
</feature>
<keyword evidence="7" id="KW-0732">Signal</keyword>
<dbReference type="SMART" id="SM00180">
    <property type="entry name" value="EGF_Lam"/>
    <property type="match status" value="8"/>
</dbReference>
<comment type="function">
    <text evidence="18">Has anti-angiogenic properties that require binding of calcium ions for full activity.</text>
</comment>
<feature type="region of interest" description="Disordered" evidence="25">
    <location>
        <begin position="4730"/>
        <end position="4757"/>
    </location>
</feature>
<feature type="compositionally biased region" description="Polar residues" evidence="25">
    <location>
        <begin position="1309"/>
        <end position="1324"/>
    </location>
</feature>
<feature type="disulfide bond" evidence="22">
    <location>
        <begin position="4237"/>
        <end position="4246"/>
    </location>
</feature>
<dbReference type="CTD" id="3339"/>
<feature type="domain" description="Ig-like" evidence="30">
    <location>
        <begin position="3090"/>
        <end position="3176"/>
    </location>
</feature>
<dbReference type="Gene3D" id="2.60.120.200">
    <property type="match status" value="3"/>
</dbReference>
<dbReference type="CDD" id="cd00112">
    <property type="entry name" value="LDLa"/>
    <property type="match status" value="4"/>
</dbReference>
<dbReference type="FunFam" id="2.10.25.10:FF:000185">
    <property type="entry name" value="basement membrane-specific heparan sulfate proteoglycan core protein-like"/>
    <property type="match status" value="1"/>
</dbReference>
<feature type="domain" description="Laminin EGF-like" evidence="29">
    <location>
        <begin position="1120"/>
        <end position="1169"/>
    </location>
</feature>
<dbReference type="InterPro" id="IPR007110">
    <property type="entry name" value="Ig-like_dom"/>
</dbReference>
<feature type="disulfide bond" evidence="22">
    <location>
        <begin position="4532"/>
        <end position="4541"/>
    </location>
</feature>
<keyword evidence="10" id="KW-0084">Basement membrane</keyword>
<dbReference type="SUPFAM" id="SSF48726">
    <property type="entry name" value="Immunoglobulin"/>
    <property type="match status" value="22"/>
</dbReference>
<feature type="domain" description="Ig-like" evidence="30">
    <location>
        <begin position="2612"/>
        <end position="2691"/>
    </location>
</feature>
<evidence type="ECO:0000256" key="8">
    <source>
        <dbReference type="ARBA" id="ARBA00022737"/>
    </source>
</evidence>
<feature type="disulfide bond" evidence="24">
    <location>
        <begin position="1592"/>
        <end position="1601"/>
    </location>
</feature>
<dbReference type="InterPro" id="IPR003599">
    <property type="entry name" value="Ig_sub"/>
</dbReference>
<dbReference type="Gene3D" id="4.10.400.10">
    <property type="entry name" value="Low-density Lipoprotein Receptor"/>
    <property type="match status" value="4"/>
</dbReference>
<dbReference type="PROSITE" id="PS50025">
    <property type="entry name" value="LAM_G_DOMAIN"/>
    <property type="match status" value="3"/>
</dbReference>
<feature type="domain" description="Ig-like" evidence="30">
    <location>
        <begin position="3479"/>
        <end position="3565"/>
    </location>
</feature>
<evidence type="ECO:0000256" key="4">
    <source>
        <dbReference type="ARBA" id="ARBA00022536"/>
    </source>
</evidence>
<feature type="disulfide bond" evidence="24">
    <location>
        <begin position="1937"/>
        <end position="1946"/>
    </location>
</feature>
<feature type="domain" description="Laminin IV type A" evidence="31">
    <location>
        <begin position="1706"/>
        <end position="1884"/>
    </location>
</feature>
<dbReference type="InterPro" id="IPR036179">
    <property type="entry name" value="Ig-like_dom_sf"/>
</dbReference>
<dbReference type="InterPro" id="IPR013098">
    <property type="entry name" value="Ig_I-set"/>
</dbReference>
<evidence type="ECO:0000259" key="31">
    <source>
        <dbReference type="PROSITE" id="PS51115"/>
    </source>
</evidence>
<feature type="domain" description="Ig-like" evidence="30">
    <location>
        <begin position="2221"/>
        <end position="2304"/>
    </location>
</feature>
<dbReference type="Pfam" id="PF13895">
    <property type="entry name" value="Ig_2"/>
    <property type="match status" value="1"/>
</dbReference>
<feature type="disulfide bond" evidence="23">
    <location>
        <begin position="575"/>
        <end position="590"/>
    </location>
</feature>
<dbReference type="GO" id="GO:0005796">
    <property type="term" value="C:Golgi lumen"/>
    <property type="evidence" value="ECO:0007669"/>
    <property type="project" value="UniProtKB-ARBA"/>
</dbReference>
<dbReference type="Pfam" id="PF00057">
    <property type="entry name" value="Ldl_recept_a"/>
    <property type="match status" value="4"/>
</dbReference>
<dbReference type="Gene3D" id="2.10.25.10">
    <property type="entry name" value="Laminin"/>
    <property type="match status" value="10"/>
</dbReference>
<evidence type="ECO:0000256" key="9">
    <source>
        <dbReference type="ARBA" id="ARBA00022837"/>
    </source>
</evidence>
<feature type="domain" description="Laminin IV type A" evidence="31">
    <location>
        <begin position="1304"/>
        <end position="1480"/>
    </location>
</feature>
<feature type="domain" description="Ig-like" evidence="30">
    <location>
        <begin position="3853"/>
        <end position="3937"/>
    </location>
</feature>
<dbReference type="PROSITE" id="PS51115">
    <property type="entry name" value="LAMININ_IVA"/>
    <property type="match status" value="3"/>
</dbReference>
<dbReference type="InterPro" id="IPR056863">
    <property type="entry name" value="LMN_ATRN_NET-like_EGF"/>
</dbReference>
<feature type="disulfide bond" evidence="24">
    <location>
        <begin position="1139"/>
        <end position="1148"/>
    </location>
</feature>
<evidence type="ECO:0000256" key="14">
    <source>
        <dbReference type="ARBA" id="ARBA00023207"/>
    </source>
</evidence>
<evidence type="ECO:0000256" key="22">
    <source>
        <dbReference type="PROSITE-ProRule" id="PRU00076"/>
    </source>
</evidence>
<feature type="domain" description="Ig-like" evidence="30">
    <location>
        <begin position="3389"/>
        <end position="3474"/>
    </location>
</feature>
<evidence type="ECO:0000256" key="19">
    <source>
        <dbReference type="ARBA" id="ARBA00059829"/>
    </source>
</evidence>
<dbReference type="Pfam" id="PF07679">
    <property type="entry name" value="I-set"/>
    <property type="match status" value="7"/>
</dbReference>
<feature type="domain" description="Laminin EGF-like" evidence="29">
    <location>
        <begin position="1564"/>
        <end position="1620"/>
    </location>
</feature>
<feature type="region of interest" description="Disordered" evidence="25">
    <location>
        <begin position="1300"/>
        <end position="1326"/>
    </location>
</feature>
<evidence type="ECO:0000256" key="1">
    <source>
        <dbReference type="ARBA" id="ARBA00004302"/>
    </source>
</evidence>
<evidence type="ECO:0000256" key="10">
    <source>
        <dbReference type="ARBA" id="ARBA00022869"/>
    </source>
</evidence>
<feature type="domain" description="EGF-like" evidence="28">
    <location>
        <begin position="4212"/>
        <end position="4247"/>
    </location>
</feature>
<feature type="domain" description="Ig-like" evidence="30">
    <location>
        <begin position="2125"/>
        <end position="2215"/>
    </location>
</feature>
<dbReference type="FunFam" id="2.60.40.10:FF:000918">
    <property type="entry name" value="Heparan sulfate proteoglycan 2"/>
    <property type="match status" value="1"/>
</dbReference>
<feature type="domain" description="Ig-like" evidence="30">
    <location>
        <begin position="3665"/>
        <end position="3749"/>
    </location>
</feature>
<keyword evidence="9" id="KW-0106">Calcium</keyword>
<keyword evidence="11" id="KW-0654">Proteoglycan</keyword>
<keyword evidence="32" id="KW-1185">Reference proteome</keyword>
<dbReference type="InterPro" id="IPR000034">
    <property type="entry name" value="Laminin_IV"/>
</dbReference>
<feature type="disulfide bond" evidence="23">
    <location>
        <begin position="744"/>
        <end position="759"/>
    </location>
</feature>
<dbReference type="PANTHER" id="PTHR12231">
    <property type="entry name" value="CTX-RELATED TYPE I TRANSMEMBRANE PROTEIN"/>
    <property type="match status" value="1"/>
</dbReference>
<dbReference type="PROSITE" id="PS50027">
    <property type="entry name" value="EGF_LAM_2"/>
    <property type="match status" value="6"/>
</dbReference>
<dbReference type="CDD" id="cd05743">
    <property type="entry name" value="Ig_Perlecan_like"/>
    <property type="match status" value="1"/>
</dbReference>
<dbReference type="FunFam" id="2.60.40.10:FF:000644">
    <property type="entry name" value="Basement membrane-specific heparan sulfate proteoglycan core protein"/>
    <property type="match status" value="1"/>
</dbReference>
<dbReference type="PROSITE" id="PS50835">
    <property type="entry name" value="IG_LIKE"/>
    <property type="match status" value="22"/>
</dbReference>
<dbReference type="FunFam" id="2.60.40.10:FF:000700">
    <property type="entry name" value="Basement membrane-specific heparan sulfate proteoglycan core protein"/>
    <property type="match status" value="1"/>
</dbReference>
<dbReference type="InterPro" id="IPR003598">
    <property type="entry name" value="Ig_sub2"/>
</dbReference>
<keyword evidence="15 24" id="KW-0424">Laminin EGF-like domain</keyword>
<dbReference type="FunFam" id="2.60.40.10:FF:000685">
    <property type="entry name" value="basement membrane-specific heparan sulfate proteoglycan core protein-like"/>
    <property type="match status" value="1"/>
</dbReference>
<feature type="domain" description="Laminin EGF-like" evidence="29">
    <location>
        <begin position="1514"/>
        <end position="1563"/>
    </location>
</feature>
<feature type="region of interest" description="Disordered" evidence="25">
    <location>
        <begin position="402"/>
        <end position="421"/>
    </location>
</feature>
<dbReference type="InParanoid" id="A0A3Q7MWX0"/>
<dbReference type="Pfam" id="PF00054">
    <property type="entry name" value="Laminin_G_1"/>
    <property type="match status" value="3"/>
</dbReference>
<dbReference type="FunFam" id="2.60.40.10:FF:000067">
    <property type="entry name" value="basement membrane-specific heparan sulfate proteoglycan core protein"/>
    <property type="match status" value="9"/>
</dbReference>
<dbReference type="SMART" id="SM00408">
    <property type="entry name" value="IGc2"/>
    <property type="match status" value="22"/>
</dbReference>
<keyword evidence="3" id="KW-0272">Extracellular matrix</keyword>
<evidence type="ECO:0000256" key="25">
    <source>
        <dbReference type="SAM" id="MobiDB-lite"/>
    </source>
</evidence>
<feature type="disulfide bond" evidence="24">
    <location>
        <begin position="1996"/>
        <end position="2005"/>
    </location>
</feature>
<dbReference type="SUPFAM" id="SSF57196">
    <property type="entry name" value="EGF/Laminin"/>
    <property type="match status" value="8"/>
</dbReference>
<feature type="domain" description="Ig-like" evidence="30">
    <location>
        <begin position="2031"/>
        <end position="2119"/>
    </location>
</feature>
<evidence type="ECO:0000313" key="33">
    <source>
        <dbReference type="RefSeq" id="XP_025711740.1"/>
    </source>
</evidence>
<feature type="domain" description="Laminin IV type A" evidence="31">
    <location>
        <begin position="901"/>
        <end position="1086"/>
    </location>
</feature>
<evidence type="ECO:0000256" key="13">
    <source>
        <dbReference type="ARBA" id="ARBA00023180"/>
    </source>
</evidence>
<evidence type="ECO:0000256" key="15">
    <source>
        <dbReference type="ARBA" id="ARBA00023292"/>
    </source>
</evidence>
<feature type="domain" description="Laminin EGF-like" evidence="29">
    <location>
        <begin position="1968"/>
        <end position="2025"/>
    </location>
</feature>
<dbReference type="Gene3D" id="2.60.40.10">
    <property type="entry name" value="Immunoglobulins"/>
    <property type="match status" value="22"/>
</dbReference>
<evidence type="ECO:0000259" key="28">
    <source>
        <dbReference type="PROSITE" id="PS50026"/>
    </source>
</evidence>
<dbReference type="CDD" id="cd00110">
    <property type="entry name" value="LamG"/>
    <property type="match status" value="3"/>
</dbReference>
<dbReference type="PROSITE" id="PS50024">
    <property type="entry name" value="SEA"/>
    <property type="match status" value="1"/>
</dbReference>
<dbReference type="InterPro" id="IPR001881">
    <property type="entry name" value="EGF-like_Ca-bd_dom"/>
</dbReference>
<dbReference type="FunFam" id="2.10.25.10:FF:000033">
    <property type="entry name" value="Laminin subunit alpha 2"/>
    <property type="match status" value="1"/>
</dbReference>
<dbReference type="FunFam" id="2.60.40.10:FF:000709">
    <property type="entry name" value="basement membrane-specific heparan sulfate proteoglycan core protein"/>
    <property type="match status" value="1"/>
</dbReference>
<dbReference type="InterPro" id="IPR036055">
    <property type="entry name" value="LDL_receptor-like_sf"/>
</dbReference>
<dbReference type="FunFam" id="2.60.40.10:FF:000602">
    <property type="entry name" value="Basement membrane-specific heparan sulfate proteoglycan core protein"/>
    <property type="match status" value="1"/>
</dbReference>
<dbReference type="FunFam" id="2.10.25.10:FF:000307">
    <property type="entry name" value="Basement membrane-specific heparan sulfate proteoglycan core protein"/>
    <property type="match status" value="1"/>
</dbReference>
<dbReference type="FunFam" id="2.60.40.10:FF:000727">
    <property type="entry name" value="Basement membrane-specific heparan sulfate proteoglycan core protein"/>
    <property type="match status" value="1"/>
</dbReference>
<dbReference type="PROSITE" id="PS01186">
    <property type="entry name" value="EGF_2"/>
    <property type="match status" value="3"/>
</dbReference>
<dbReference type="FunFam" id="2.60.40.10:FF:000692">
    <property type="entry name" value="basement membrane-specific heparan sulfate proteoglycan core protein-like"/>
    <property type="match status" value="1"/>
</dbReference>
<evidence type="ECO:0000256" key="24">
    <source>
        <dbReference type="PROSITE-ProRule" id="PRU00460"/>
    </source>
</evidence>
<keyword evidence="13" id="KW-0325">Glycoprotein</keyword>
<dbReference type="PROSITE" id="PS50026">
    <property type="entry name" value="EGF_3"/>
    <property type="match status" value="4"/>
</dbReference>
<dbReference type="InterPro" id="IPR001791">
    <property type="entry name" value="Laminin_G"/>
</dbReference>
<feature type="disulfide bond" evidence="23">
    <location>
        <begin position="681"/>
        <end position="693"/>
    </location>
</feature>
<dbReference type="FunFam" id="4.10.400.10:FF:000088">
    <property type="entry name" value="Heparan sulfate proteoglycan 2"/>
    <property type="match status" value="1"/>
</dbReference>